<accession>A0A6A5SG95</accession>
<keyword evidence="1" id="KW-0732">Signal</keyword>
<proteinExistence type="predicted"/>
<reference evidence="2" key="1">
    <citation type="journal article" date="2020" name="Stud. Mycol.">
        <title>101 Dothideomycetes genomes: a test case for predicting lifestyles and emergence of pathogens.</title>
        <authorList>
            <person name="Haridas S."/>
            <person name="Albert R."/>
            <person name="Binder M."/>
            <person name="Bloem J."/>
            <person name="Labutti K."/>
            <person name="Salamov A."/>
            <person name="Andreopoulos B."/>
            <person name="Baker S."/>
            <person name="Barry K."/>
            <person name="Bills G."/>
            <person name="Bluhm B."/>
            <person name="Cannon C."/>
            <person name="Castanera R."/>
            <person name="Culley D."/>
            <person name="Daum C."/>
            <person name="Ezra D."/>
            <person name="Gonzalez J."/>
            <person name="Henrissat B."/>
            <person name="Kuo A."/>
            <person name="Liang C."/>
            <person name="Lipzen A."/>
            <person name="Lutzoni F."/>
            <person name="Magnuson J."/>
            <person name="Mondo S."/>
            <person name="Nolan M."/>
            <person name="Ohm R."/>
            <person name="Pangilinan J."/>
            <person name="Park H.-J."/>
            <person name="Ramirez L."/>
            <person name="Alfaro M."/>
            <person name="Sun H."/>
            <person name="Tritt A."/>
            <person name="Yoshinaga Y."/>
            <person name="Zwiers L.-H."/>
            <person name="Turgeon B."/>
            <person name="Goodwin S."/>
            <person name="Spatafora J."/>
            <person name="Crous P."/>
            <person name="Grigoriev I."/>
        </authorList>
    </citation>
    <scope>NUCLEOTIDE SEQUENCE</scope>
    <source>
        <strain evidence="2">CBS 161.51</strain>
    </source>
</reference>
<dbReference type="EMBL" id="ML976088">
    <property type="protein sequence ID" value="KAF1939083.1"/>
    <property type="molecule type" value="Genomic_DNA"/>
</dbReference>
<sequence>MVPIGAWVLGWLIGLAIEGLVEGVEDVLASTAKRQQEHPRTLSQPFNASYYSATRPLHSISTHSMTHARVTLMIYRPASGSFWRACDMDRLPKENGVPSFGQNMAGCEATIILSRANLCSTNLSKPIDSRL</sequence>
<protein>
    <submittedName>
        <fullName evidence="2">Uncharacterized protein</fullName>
    </submittedName>
</protein>
<dbReference type="Proteomes" id="UP000800038">
    <property type="component" value="Unassembled WGS sequence"/>
</dbReference>
<name>A0A6A5SG95_9PLEO</name>
<gene>
    <name evidence="2" type="ORF">EJ02DRAFT_265932</name>
</gene>
<feature type="signal peptide" evidence="1">
    <location>
        <begin position="1"/>
        <end position="23"/>
    </location>
</feature>
<dbReference type="AlphaFoldDB" id="A0A6A5SG95"/>
<evidence type="ECO:0000313" key="2">
    <source>
        <dbReference type="EMBL" id="KAF1939083.1"/>
    </source>
</evidence>
<evidence type="ECO:0000313" key="3">
    <source>
        <dbReference type="Proteomes" id="UP000800038"/>
    </source>
</evidence>
<organism evidence="2 3">
    <name type="scientific">Clathrospora elynae</name>
    <dbReference type="NCBI Taxonomy" id="706981"/>
    <lineage>
        <taxon>Eukaryota</taxon>
        <taxon>Fungi</taxon>
        <taxon>Dikarya</taxon>
        <taxon>Ascomycota</taxon>
        <taxon>Pezizomycotina</taxon>
        <taxon>Dothideomycetes</taxon>
        <taxon>Pleosporomycetidae</taxon>
        <taxon>Pleosporales</taxon>
        <taxon>Diademaceae</taxon>
        <taxon>Clathrospora</taxon>
    </lineage>
</organism>
<keyword evidence="3" id="KW-1185">Reference proteome</keyword>
<evidence type="ECO:0000256" key="1">
    <source>
        <dbReference type="SAM" id="SignalP"/>
    </source>
</evidence>
<feature type="chain" id="PRO_5025354261" evidence="1">
    <location>
        <begin position="24"/>
        <end position="131"/>
    </location>
</feature>